<dbReference type="RefSeq" id="WP_186770463.1">
    <property type="nucleotide sequence ID" value="NZ_JACOMF010000009.1"/>
</dbReference>
<name>A0A9X0QXB7_9PROT</name>
<dbReference type="NCBIfam" id="TIGR02786">
    <property type="entry name" value="addB_alphas"/>
    <property type="match status" value="1"/>
</dbReference>
<evidence type="ECO:0000259" key="1">
    <source>
        <dbReference type="Pfam" id="PF12705"/>
    </source>
</evidence>
<organism evidence="2 3">
    <name type="scientific">Siccirubricoccus deserti</name>
    <dbReference type="NCBI Taxonomy" id="2013562"/>
    <lineage>
        <taxon>Bacteria</taxon>
        <taxon>Pseudomonadati</taxon>
        <taxon>Pseudomonadota</taxon>
        <taxon>Alphaproteobacteria</taxon>
        <taxon>Acetobacterales</taxon>
        <taxon>Roseomonadaceae</taxon>
        <taxon>Siccirubricoccus</taxon>
    </lineage>
</organism>
<dbReference type="Gene3D" id="3.90.320.10">
    <property type="match status" value="1"/>
</dbReference>
<dbReference type="Pfam" id="PF12705">
    <property type="entry name" value="PDDEXK_1"/>
    <property type="match status" value="1"/>
</dbReference>
<evidence type="ECO:0000313" key="2">
    <source>
        <dbReference type="EMBL" id="MBC4015691.1"/>
    </source>
</evidence>
<dbReference type="AlphaFoldDB" id="A0A9X0QXB7"/>
<dbReference type="InterPro" id="IPR014153">
    <property type="entry name" value="Ds_break_AddB"/>
</dbReference>
<evidence type="ECO:0000313" key="3">
    <source>
        <dbReference type="Proteomes" id="UP000600101"/>
    </source>
</evidence>
<dbReference type="InterPro" id="IPR038726">
    <property type="entry name" value="PDDEXK_AddAB-type"/>
</dbReference>
<dbReference type="Proteomes" id="UP000600101">
    <property type="component" value="Unassembled WGS sequence"/>
</dbReference>
<gene>
    <name evidence="2" type="primary">addB</name>
    <name evidence="2" type="ORF">H7965_10175</name>
</gene>
<dbReference type="EMBL" id="JACOMF010000009">
    <property type="protein sequence ID" value="MBC4015691.1"/>
    <property type="molecule type" value="Genomic_DNA"/>
</dbReference>
<dbReference type="InterPro" id="IPR027417">
    <property type="entry name" value="P-loop_NTPase"/>
</dbReference>
<dbReference type="InterPro" id="IPR011604">
    <property type="entry name" value="PDDEXK-like_dom_sf"/>
</dbReference>
<accession>A0A9X0QXB7</accession>
<sequence>MSLYDIPAHLPFLDCLADGVLRQVPGDAPERLSRTTILLPTRRSARALRVAFLRAADGRALLLPRMRALAGLSTEDADELALPALLDLPPAVEPLRRQAVLTGFVQRLPRDRGGAATPEQAWSLAGALATLLDEIALEEKDLDLLAESPPEALNEHWLERLQALVPETHAQHWQITLTFLRGVMGAWQGWLETEGLLDIGMRRAQALRAQTRAWEDAPPADPVIAAGIGVGGTIPAAAGLLRVVAHLLPQGCVVLHGVDRLSAEAVWDAIREAPTHPYCGQQRLLQSLGATREDVRPWPGCAAAAPGVPEGRPELLGMALRPAAGLPAWQSRRPAQWRAAMQGLSLLVAPDAQAEAAAIALSLREALEDPKAHVALVTPDRDLARRVTAELARHGVAADDSAGEPLGQTPAGAFLRLLARMVATGFAPVPLLAALKHPLCAGGWPRGRWVTAVRRLEHAALRGPRPAAGLEGLREAALAGLSRERDAAVLAEVTALLDRLTEALGSFARLPDSPARPPADLLAAHLAAAEALAGTETRPGGLRLYGGEEGEALAGHLASLGPAMAALPPMAPAAWPALFDATMEGAAAPSIRGTRGRDHGPHPRVEILGLLEARLLTFDRVVLGALDETVWPLATDPGPWMSRPMRRDFGLPEPEARIGRVCADFLLAACAAPEAVLSRAGRRGGAPTVPARWLTRIETFLRGQTDEATPQGLALPASPAHGWAARLDRPARVTPCDRPAPRPPRAARPRSIAVTEVETLLADPYAFYARRVLGLRALDPLDADVGAADYGNLVHAAMARFIQGLGVWPGEAAAAALFRDAATAALEAAGARPGLAAFWRPRLARIGSFAVAAEAELRQVTTKSQVELKGELKLLGGQVRLTARADRIDVLPNGKLAILDYKTGSVPSAKQVREGHKPQLVLEAAMVARGGFPTVTGDAGRLDYWRLTGGPTPGEVTTVCDNAQEIADLAEAALEEVQALAQRFLLGEAPFLAWPHPGREPAGDDYDHLSRRAEWAGAEDAAEG</sequence>
<comment type="caution">
    <text evidence="2">The sequence shown here is derived from an EMBL/GenBank/DDBJ whole genome shotgun (WGS) entry which is preliminary data.</text>
</comment>
<keyword evidence="3" id="KW-1185">Reference proteome</keyword>
<reference evidence="2" key="1">
    <citation type="submission" date="2020-08" db="EMBL/GenBank/DDBJ databases">
        <authorList>
            <person name="Hu Y."/>
            <person name="Nguyen S.V."/>
            <person name="Li F."/>
            <person name="Fanning S."/>
        </authorList>
    </citation>
    <scope>NUCLEOTIDE SEQUENCE</scope>
    <source>
        <strain evidence="2">SYSU D8009</strain>
    </source>
</reference>
<feature type="domain" description="PD-(D/E)XK endonuclease-like" evidence="1">
    <location>
        <begin position="752"/>
        <end position="990"/>
    </location>
</feature>
<dbReference type="SUPFAM" id="SSF52540">
    <property type="entry name" value="P-loop containing nucleoside triphosphate hydrolases"/>
    <property type="match status" value="1"/>
</dbReference>
<protein>
    <submittedName>
        <fullName evidence="2">Double-strand break repair protein AddB</fullName>
    </submittedName>
</protein>
<proteinExistence type="predicted"/>